<keyword evidence="12" id="KW-1185">Reference proteome</keyword>
<dbReference type="EMBL" id="GL385397">
    <property type="protein sequence ID" value="EJT77374.1"/>
    <property type="molecule type" value="Genomic_DNA"/>
</dbReference>
<dbReference type="Gene3D" id="1.25.40.20">
    <property type="entry name" value="Ankyrin repeat-containing domain"/>
    <property type="match status" value="4"/>
</dbReference>
<dbReference type="OrthoDB" id="341259at2759"/>
<dbReference type="InterPro" id="IPR002110">
    <property type="entry name" value="Ankyrin_rpt"/>
</dbReference>
<dbReference type="SUPFAM" id="SSF144083">
    <property type="entry name" value="Magnesium transport protein CorA, transmembrane region"/>
    <property type="match status" value="1"/>
</dbReference>
<reference evidence="10" key="3">
    <citation type="submission" date="2010-09" db="EMBL/GenBank/DDBJ databases">
        <title>Annotation of Gaeumannomyces graminis var. tritici R3-111a-1.</title>
        <authorList>
            <consortium name="The Broad Institute Genome Sequencing Platform"/>
            <person name="Ma L.-J."/>
            <person name="Dead R."/>
            <person name="Young S.K."/>
            <person name="Zeng Q."/>
            <person name="Gargeya S."/>
            <person name="Fitzgerald M."/>
            <person name="Haas B."/>
            <person name="Abouelleil A."/>
            <person name="Alvarado L."/>
            <person name="Arachchi H.M."/>
            <person name="Berlin A."/>
            <person name="Brown A."/>
            <person name="Chapman S.B."/>
            <person name="Chen Z."/>
            <person name="Dunbar C."/>
            <person name="Freedman E."/>
            <person name="Gearin G."/>
            <person name="Gellesch M."/>
            <person name="Goldberg J."/>
            <person name="Griggs A."/>
            <person name="Gujja S."/>
            <person name="Heiman D."/>
            <person name="Howarth C."/>
            <person name="Larson L."/>
            <person name="Lui A."/>
            <person name="MacDonald P.J.P."/>
            <person name="Mehta T."/>
            <person name="Montmayeur A."/>
            <person name="Murphy C."/>
            <person name="Neiman D."/>
            <person name="Pearson M."/>
            <person name="Priest M."/>
            <person name="Roberts A."/>
            <person name="Saif S."/>
            <person name="Shea T."/>
            <person name="Shenoy N."/>
            <person name="Sisk P."/>
            <person name="Stolte C."/>
            <person name="Sykes S."/>
            <person name="Yandava C."/>
            <person name="Wortman J."/>
            <person name="Nusbaum C."/>
            <person name="Birren B."/>
        </authorList>
    </citation>
    <scope>NUCLEOTIDE SEQUENCE</scope>
    <source>
        <strain evidence="10">R3-111a-1</strain>
    </source>
</reference>
<proteinExistence type="predicted"/>
<dbReference type="PANTHER" id="PTHR24198">
    <property type="entry name" value="ANKYRIN REPEAT AND PROTEIN KINASE DOMAIN-CONTAINING PROTEIN"/>
    <property type="match status" value="1"/>
</dbReference>
<keyword evidence="5 7" id="KW-0040">ANK repeat</keyword>
<dbReference type="Gene3D" id="1.20.58.340">
    <property type="entry name" value="Magnesium transport protein CorA, transmembrane region"/>
    <property type="match status" value="1"/>
</dbReference>
<evidence type="ECO:0000256" key="9">
    <source>
        <dbReference type="SAM" id="Phobius"/>
    </source>
</evidence>
<dbReference type="RefSeq" id="XP_009223374.1">
    <property type="nucleotide sequence ID" value="XM_009225110.1"/>
</dbReference>
<evidence type="ECO:0000313" key="11">
    <source>
        <dbReference type="EnsemblFungi" id="EJT77374"/>
    </source>
</evidence>
<dbReference type="EnsemblFungi" id="EJT77374">
    <property type="protein sequence ID" value="EJT77374"/>
    <property type="gene ID" value="GGTG_07286"/>
</dbReference>
<evidence type="ECO:0000313" key="10">
    <source>
        <dbReference type="EMBL" id="EJT77374.1"/>
    </source>
</evidence>
<dbReference type="GO" id="GO:0016020">
    <property type="term" value="C:membrane"/>
    <property type="evidence" value="ECO:0007669"/>
    <property type="project" value="UniProtKB-SubCell"/>
</dbReference>
<reference evidence="12" key="1">
    <citation type="submission" date="2010-07" db="EMBL/GenBank/DDBJ databases">
        <title>The genome sequence of Gaeumannomyces graminis var. tritici strain R3-111a-1.</title>
        <authorList>
            <consortium name="The Broad Institute Genome Sequencing Platform"/>
            <person name="Ma L.-J."/>
            <person name="Dead R."/>
            <person name="Young S."/>
            <person name="Zeng Q."/>
            <person name="Koehrsen M."/>
            <person name="Alvarado L."/>
            <person name="Berlin A."/>
            <person name="Chapman S.B."/>
            <person name="Chen Z."/>
            <person name="Freedman E."/>
            <person name="Gellesch M."/>
            <person name="Goldberg J."/>
            <person name="Griggs A."/>
            <person name="Gujja S."/>
            <person name="Heilman E.R."/>
            <person name="Heiman D."/>
            <person name="Hepburn T."/>
            <person name="Howarth C."/>
            <person name="Jen D."/>
            <person name="Larson L."/>
            <person name="Mehta T."/>
            <person name="Neiman D."/>
            <person name="Pearson M."/>
            <person name="Roberts A."/>
            <person name="Saif S."/>
            <person name="Shea T."/>
            <person name="Shenoy N."/>
            <person name="Sisk P."/>
            <person name="Stolte C."/>
            <person name="Sykes S."/>
            <person name="Walk T."/>
            <person name="White J."/>
            <person name="Yandava C."/>
            <person name="Haas B."/>
            <person name="Nusbaum C."/>
            <person name="Birren B."/>
        </authorList>
    </citation>
    <scope>NUCLEOTIDE SEQUENCE [LARGE SCALE GENOMIC DNA]</scope>
    <source>
        <strain evidence="12">R3-111a-1</strain>
    </source>
</reference>
<feature type="transmembrane region" description="Helical" evidence="9">
    <location>
        <begin position="991"/>
        <end position="1015"/>
    </location>
</feature>
<dbReference type="AlphaFoldDB" id="J3P189"/>
<evidence type="ECO:0000256" key="4">
    <source>
        <dbReference type="ARBA" id="ARBA00022989"/>
    </source>
</evidence>
<name>J3P189_GAET3</name>
<dbReference type="PROSITE" id="PS50297">
    <property type="entry name" value="ANK_REP_REGION"/>
    <property type="match status" value="5"/>
</dbReference>
<keyword evidence="2 9" id="KW-0812">Transmembrane</keyword>
<dbReference type="Pfam" id="PF01544">
    <property type="entry name" value="CorA"/>
    <property type="match status" value="1"/>
</dbReference>
<evidence type="ECO:0000256" key="2">
    <source>
        <dbReference type="ARBA" id="ARBA00022692"/>
    </source>
</evidence>
<dbReference type="VEuPathDB" id="FungiDB:GGTG_07286"/>
<feature type="region of interest" description="Disordered" evidence="8">
    <location>
        <begin position="1085"/>
        <end position="1179"/>
    </location>
</feature>
<dbReference type="InterPro" id="IPR045863">
    <property type="entry name" value="CorA_TM1_TM2"/>
</dbReference>
<reference evidence="10" key="2">
    <citation type="submission" date="2010-07" db="EMBL/GenBank/DDBJ databases">
        <authorList>
            <consortium name="The Broad Institute Genome Sequencing Platform"/>
            <consortium name="Broad Institute Genome Sequencing Center for Infectious Disease"/>
            <person name="Ma L.-J."/>
            <person name="Dead R."/>
            <person name="Young S."/>
            <person name="Zeng Q."/>
            <person name="Koehrsen M."/>
            <person name="Alvarado L."/>
            <person name="Berlin A."/>
            <person name="Chapman S.B."/>
            <person name="Chen Z."/>
            <person name="Freedman E."/>
            <person name="Gellesch M."/>
            <person name="Goldberg J."/>
            <person name="Griggs A."/>
            <person name="Gujja S."/>
            <person name="Heilman E.R."/>
            <person name="Heiman D."/>
            <person name="Hepburn T."/>
            <person name="Howarth C."/>
            <person name="Jen D."/>
            <person name="Larson L."/>
            <person name="Mehta T."/>
            <person name="Neiman D."/>
            <person name="Pearson M."/>
            <person name="Roberts A."/>
            <person name="Saif S."/>
            <person name="Shea T."/>
            <person name="Shenoy N."/>
            <person name="Sisk P."/>
            <person name="Stolte C."/>
            <person name="Sykes S."/>
            <person name="Walk T."/>
            <person name="White J."/>
            <person name="Yandava C."/>
            <person name="Haas B."/>
            <person name="Nusbaum C."/>
            <person name="Birren B."/>
        </authorList>
    </citation>
    <scope>NUCLEOTIDE SEQUENCE</scope>
    <source>
        <strain evidence="10">R3-111a-1</strain>
    </source>
</reference>
<dbReference type="GO" id="GO:0016301">
    <property type="term" value="F:kinase activity"/>
    <property type="evidence" value="ECO:0007669"/>
    <property type="project" value="UniProtKB-KW"/>
</dbReference>
<dbReference type="HOGENOM" id="CLU_003599_0_0_1"/>
<accession>J3P189</accession>
<keyword evidence="4 9" id="KW-1133">Transmembrane helix</keyword>
<feature type="repeat" description="ANK" evidence="7">
    <location>
        <begin position="302"/>
        <end position="335"/>
    </location>
</feature>
<evidence type="ECO:0000256" key="3">
    <source>
        <dbReference type="ARBA" id="ARBA00022737"/>
    </source>
</evidence>
<dbReference type="GO" id="GO:0046873">
    <property type="term" value="F:metal ion transmembrane transporter activity"/>
    <property type="evidence" value="ECO:0007669"/>
    <property type="project" value="InterPro"/>
</dbReference>
<feature type="compositionally biased region" description="Polar residues" evidence="8">
    <location>
        <begin position="495"/>
        <end position="517"/>
    </location>
</feature>
<dbReference type="Pfam" id="PF00023">
    <property type="entry name" value="Ank"/>
    <property type="match status" value="1"/>
</dbReference>
<dbReference type="PROSITE" id="PS50088">
    <property type="entry name" value="ANK_REPEAT"/>
    <property type="match status" value="6"/>
</dbReference>
<keyword evidence="3" id="KW-0677">Repeat</keyword>
<dbReference type="PRINTS" id="PR01415">
    <property type="entry name" value="ANKYRIN"/>
</dbReference>
<feature type="region of interest" description="Disordered" evidence="8">
    <location>
        <begin position="837"/>
        <end position="856"/>
    </location>
</feature>
<evidence type="ECO:0000256" key="1">
    <source>
        <dbReference type="ARBA" id="ARBA00004141"/>
    </source>
</evidence>
<feature type="repeat" description="ANK" evidence="7">
    <location>
        <begin position="120"/>
        <end position="152"/>
    </location>
</feature>
<comment type="subcellular location">
    <subcellularLocation>
        <location evidence="1">Membrane</location>
        <topology evidence="1">Multi-pass membrane protein</topology>
    </subcellularLocation>
</comment>
<dbReference type="SMART" id="SM00248">
    <property type="entry name" value="ANK"/>
    <property type="match status" value="9"/>
</dbReference>
<dbReference type="STRING" id="644352.J3P189"/>
<evidence type="ECO:0000256" key="5">
    <source>
        <dbReference type="ARBA" id="ARBA00023043"/>
    </source>
</evidence>
<feature type="compositionally biased region" description="Basic and acidic residues" evidence="8">
    <location>
        <begin position="554"/>
        <end position="569"/>
    </location>
</feature>
<dbReference type="InterPro" id="IPR002523">
    <property type="entry name" value="MgTranspt_CorA/ZnTranspt_ZntB"/>
</dbReference>
<evidence type="ECO:0000256" key="7">
    <source>
        <dbReference type="PROSITE-ProRule" id="PRU00023"/>
    </source>
</evidence>
<feature type="repeat" description="ANK" evidence="7">
    <location>
        <begin position="236"/>
        <end position="268"/>
    </location>
</feature>
<dbReference type="eggNOG" id="KOG4177">
    <property type="taxonomic scope" value="Eukaryota"/>
</dbReference>
<organism evidence="10">
    <name type="scientific">Gaeumannomyces tritici (strain R3-111a-1)</name>
    <name type="common">Wheat and barley take-all root rot fungus</name>
    <name type="synonym">Gaeumannomyces graminis var. tritici</name>
    <dbReference type="NCBI Taxonomy" id="644352"/>
    <lineage>
        <taxon>Eukaryota</taxon>
        <taxon>Fungi</taxon>
        <taxon>Dikarya</taxon>
        <taxon>Ascomycota</taxon>
        <taxon>Pezizomycotina</taxon>
        <taxon>Sordariomycetes</taxon>
        <taxon>Sordariomycetidae</taxon>
        <taxon>Magnaporthales</taxon>
        <taxon>Magnaporthaceae</taxon>
        <taxon>Gaeumannomyces</taxon>
    </lineage>
</organism>
<evidence type="ECO:0000313" key="12">
    <source>
        <dbReference type="Proteomes" id="UP000006039"/>
    </source>
</evidence>
<reference evidence="11" key="5">
    <citation type="submission" date="2018-04" db="UniProtKB">
        <authorList>
            <consortium name="EnsemblFungi"/>
        </authorList>
    </citation>
    <scope>IDENTIFICATION</scope>
    <source>
        <strain evidence="11">R3-111a-1</strain>
    </source>
</reference>
<dbReference type="GeneID" id="20347744"/>
<protein>
    <submittedName>
        <fullName evidence="10">Ankyrin repeat and protein kinase domain-containing protein 1</fullName>
    </submittedName>
</protein>
<dbReference type="SUPFAM" id="SSF48403">
    <property type="entry name" value="Ankyrin repeat"/>
    <property type="match status" value="1"/>
</dbReference>
<feature type="region of interest" description="Disordered" evidence="8">
    <location>
        <begin position="481"/>
        <end position="599"/>
    </location>
</feature>
<reference evidence="11" key="4">
    <citation type="journal article" date="2015" name="G3 (Bethesda)">
        <title>Genome sequences of three phytopathogenic species of the Magnaporthaceae family of fungi.</title>
        <authorList>
            <person name="Okagaki L.H."/>
            <person name="Nunes C.C."/>
            <person name="Sailsbery J."/>
            <person name="Clay B."/>
            <person name="Brown D."/>
            <person name="John T."/>
            <person name="Oh Y."/>
            <person name="Young N."/>
            <person name="Fitzgerald M."/>
            <person name="Haas B.J."/>
            <person name="Zeng Q."/>
            <person name="Young S."/>
            <person name="Adiconis X."/>
            <person name="Fan L."/>
            <person name="Levin J.Z."/>
            <person name="Mitchell T.K."/>
            <person name="Okubara P.A."/>
            <person name="Farman M.L."/>
            <person name="Kohn L.M."/>
            <person name="Birren B."/>
            <person name="Ma L.-J."/>
            <person name="Dean R.A."/>
        </authorList>
    </citation>
    <scope>NUCLEOTIDE SEQUENCE</scope>
    <source>
        <strain evidence="11">R3-111a-1</strain>
    </source>
</reference>
<keyword evidence="10" id="KW-0808">Transferase</keyword>
<gene>
    <name evidence="11" type="primary">20347744</name>
    <name evidence="10" type="ORF">GGTG_07286</name>
</gene>
<feature type="repeat" description="ANK" evidence="7">
    <location>
        <begin position="269"/>
        <end position="301"/>
    </location>
</feature>
<sequence>MAAASNSIASSAPDQRQLRLIAAAAQVNDARIRDILDEEPHGWSSTADRDALRQSLQKVAARGRLDLVRLLLDHGADPDAKPGRDNEIPAVFKAAEGAHAAVVAELLAKGADPDWSHPRTGLTALYVAAFRGHNQVVKALLEGGAAVDGPRKDTKESDKLDGRTPLLYLASEKKADKWNIETLKLLVDAGAELEAKDRNGRTSLLWAATTGNLRLMDALLCGTLGQAADPSATNNRGRTALHLAAEQNHEDMVRLLLRWDAKPSAASDGGWTALHNAAQAGNVGVIALLLEHGAAVNAVLSNGMTPMHWAAFNGHKAAVELLLTRPDADLSIKDGFHRTPMLCAAEKHYADVVRVLSPTRGAERLSPAARGACEQFEATVVDFGDFAKKQMVFRHSVYEVLYGDKVPTITKHIKHDPSFRWIHLPANNLAWVETLIAKHFVESGHRDIEAYKSLERCFDQEHCGPFAHDNFMRLFSQRIPASQGVRSEKDEKPMTTLSEESSEANTTAAVASLSGSDVISPKHSPRPDKHSFQSPNKALGRADTGTSSATPRSEGSRKKTKGEQIAERHPKSRKRSNGPPGNAPGTKQRAMTPTSLPLPWENSKLVAPSGSLVLFMPFLHYETDESRKKMAEVIDKAQSTQTEDMDTAYREQAELLGNATPDELLIRGYLRHKPGLHPRRTLDQYFYHGIDTSQRDEDQVVYRYCLNNDTKSVKVFMVDQLWMWVIDRNLIITCFPQRWGQPKPDPLNVLDGIIEETNAKTRPPVQSVYDLAMLITDRCAGLFDRHRMDDEYQFLEMFESSIGHVTDEESKLFVRFNRASEQSGRLRRELLKEGKSLFSAPTRRGGSENEDDDRDPADELLEIGHETELLAEIKDIRDELNILDTVLGGQYELLKDFAQHVEEELRSSTAADPSARRATDMFVAECRRRSAYQGRLLETRLGDIERMDRQAQSILYSLTNLLDLKQKHSNALEARFARDQAVIAAKQGQTVMVFTLVTILFLPIGFIAAFFAINFEEWGGARLTIPYVAKYMFSVGLGISVPLIIMAFTITDIIDAINGFFASVRDRILELYRFVTGKSRRSKKAELDRRKSVASWRTGRQPHDGGDDDGPPLGDKATARVSISRPRPSMTAGGEHRLAAGTGGGNPWPPSRRSYHSTRVVTPPPSSGSPRHHHLPPLSSLATDYDQAQLGYGRRVSPSSPHHLQPPGRSRGFSGGSAGAGISWAAERPSFERAGARSGWDDGGDLEKGRQVDQRLR</sequence>
<dbReference type="PANTHER" id="PTHR24198:SF165">
    <property type="entry name" value="ANKYRIN REPEAT-CONTAINING PROTEIN-RELATED"/>
    <property type="match status" value="1"/>
</dbReference>
<evidence type="ECO:0000256" key="8">
    <source>
        <dbReference type="SAM" id="MobiDB-lite"/>
    </source>
</evidence>
<dbReference type="Pfam" id="PF12796">
    <property type="entry name" value="Ank_2"/>
    <property type="match status" value="3"/>
</dbReference>
<feature type="repeat" description="ANK" evidence="7">
    <location>
        <begin position="51"/>
        <end position="83"/>
    </location>
</feature>
<feature type="repeat" description="ANK" evidence="7">
    <location>
        <begin position="161"/>
        <end position="198"/>
    </location>
</feature>
<keyword evidence="6 9" id="KW-0472">Membrane</keyword>
<feature type="region of interest" description="Disordered" evidence="8">
    <location>
        <begin position="1192"/>
        <end position="1257"/>
    </location>
</feature>
<feature type="transmembrane region" description="Helical" evidence="9">
    <location>
        <begin position="1027"/>
        <end position="1048"/>
    </location>
</feature>
<dbReference type="InterPro" id="IPR036770">
    <property type="entry name" value="Ankyrin_rpt-contain_sf"/>
</dbReference>
<dbReference type="Proteomes" id="UP000006039">
    <property type="component" value="Unassembled WGS sequence"/>
</dbReference>
<feature type="compositionally biased region" description="Basic and acidic residues" evidence="8">
    <location>
        <begin position="1245"/>
        <end position="1257"/>
    </location>
</feature>
<keyword evidence="10" id="KW-0418">Kinase</keyword>
<evidence type="ECO:0000256" key="6">
    <source>
        <dbReference type="ARBA" id="ARBA00023136"/>
    </source>
</evidence>
<feature type="compositionally biased region" description="Polar residues" evidence="8">
    <location>
        <begin position="544"/>
        <end position="553"/>
    </location>
</feature>